<dbReference type="Gene3D" id="3.20.100.30">
    <property type="entry name" value="VTC, catalytic tunnel domain"/>
    <property type="match status" value="1"/>
</dbReference>
<dbReference type="CDD" id="cd07750">
    <property type="entry name" value="PolyPPase_VTC_like"/>
    <property type="match status" value="1"/>
</dbReference>
<dbReference type="GO" id="GO:0006799">
    <property type="term" value="P:polyphosphate biosynthetic process"/>
    <property type="evidence" value="ECO:0007669"/>
    <property type="project" value="UniProtKB-ARBA"/>
</dbReference>
<evidence type="ECO:0000313" key="3">
    <source>
        <dbReference type="Proteomes" id="UP000228987"/>
    </source>
</evidence>
<evidence type="ECO:0000259" key="1">
    <source>
        <dbReference type="Pfam" id="PF09359"/>
    </source>
</evidence>
<comment type="caution">
    <text evidence="2">The sequence shown here is derived from an EMBL/GenBank/DDBJ whole genome shotgun (WGS) entry which is preliminary data.</text>
</comment>
<dbReference type="InterPro" id="IPR042267">
    <property type="entry name" value="VTC_sf"/>
</dbReference>
<reference evidence="3" key="1">
    <citation type="submission" date="2017-08" db="EMBL/GenBank/DDBJ databases">
        <title>A dynamic microbial community with high functional redundancy inhabits the cold, oxic subseafloor aquifer.</title>
        <authorList>
            <person name="Tully B.J."/>
            <person name="Wheat C.G."/>
            <person name="Glazer B.T."/>
            <person name="Huber J.A."/>
        </authorList>
    </citation>
    <scope>NUCLEOTIDE SEQUENCE [LARGE SCALE GENOMIC DNA]</scope>
</reference>
<evidence type="ECO:0000313" key="2">
    <source>
        <dbReference type="EMBL" id="PCJ41441.1"/>
    </source>
</evidence>
<gene>
    <name evidence="2" type="ORF">COA71_07730</name>
</gene>
<proteinExistence type="predicted"/>
<dbReference type="Pfam" id="PF09359">
    <property type="entry name" value="VTC"/>
    <property type="match status" value="1"/>
</dbReference>
<name>A0A2A5CD50_9GAMM</name>
<dbReference type="Proteomes" id="UP000228987">
    <property type="component" value="Unassembled WGS sequence"/>
</dbReference>
<sequence length="261" mass="29992">MALDESLSTATATASALHRFNRYEIKYYLPESTIPEFRERVQARMGVDANKNDKSRRITSLYYDSSDLRCYWEKIEGLRFRRKLRIRAYGEPENINDDTIVFVEIKQRVNRVTQKRRIPLSYREAKILCDERKDPENPAVQQAFINEVLVFSETANLQPTVITTYHREAFVGIDADLGLRITMDHRVQGRGNDFNLGTSAANKFIIPQHISIVEVKANERVPTWFTDLAAELSLDVIRVSKYCKAIEAESIKGEIAEKAAS</sequence>
<dbReference type="AlphaFoldDB" id="A0A2A5CD50"/>
<dbReference type="InterPro" id="IPR018966">
    <property type="entry name" value="VTC_domain"/>
</dbReference>
<dbReference type="EMBL" id="NVWI01000005">
    <property type="protein sequence ID" value="PCJ41441.1"/>
    <property type="molecule type" value="Genomic_DNA"/>
</dbReference>
<accession>A0A2A5CD50</accession>
<organism evidence="2 3">
    <name type="scientific">SAR86 cluster bacterium</name>
    <dbReference type="NCBI Taxonomy" id="2030880"/>
    <lineage>
        <taxon>Bacteria</taxon>
        <taxon>Pseudomonadati</taxon>
        <taxon>Pseudomonadota</taxon>
        <taxon>Gammaproteobacteria</taxon>
        <taxon>SAR86 cluster</taxon>
    </lineage>
</organism>
<protein>
    <submittedName>
        <fullName evidence="2">Vacuolar transporter</fullName>
    </submittedName>
</protein>
<feature type="domain" description="VTC" evidence="1">
    <location>
        <begin position="21"/>
        <end position="247"/>
    </location>
</feature>